<protein>
    <submittedName>
        <fullName evidence="1">Uncharacterized protein</fullName>
    </submittedName>
</protein>
<accession>A0A9E7FL61</accession>
<dbReference type="AlphaFoldDB" id="A0A9E7FL61"/>
<evidence type="ECO:0000313" key="1">
    <source>
        <dbReference type="EMBL" id="URD96117.1"/>
    </source>
</evidence>
<evidence type="ECO:0000313" key="2">
    <source>
        <dbReference type="Proteomes" id="UP001055439"/>
    </source>
</evidence>
<organism evidence="1 2">
    <name type="scientific">Musa troglodytarum</name>
    <name type="common">fe'i banana</name>
    <dbReference type="NCBI Taxonomy" id="320322"/>
    <lineage>
        <taxon>Eukaryota</taxon>
        <taxon>Viridiplantae</taxon>
        <taxon>Streptophyta</taxon>
        <taxon>Embryophyta</taxon>
        <taxon>Tracheophyta</taxon>
        <taxon>Spermatophyta</taxon>
        <taxon>Magnoliopsida</taxon>
        <taxon>Liliopsida</taxon>
        <taxon>Zingiberales</taxon>
        <taxon>Musaceae</taxon>
        <taxon>Musa</taxon>
    </lineage>
</organism>
<keyword evidence="2" id="KW-1185">Reference proteome</keyword>
<reference evidence="1" key="1">
    <citation type="submission" date="2022-05" db="EMBL/GenBank/DDBJ databases">
        <title>The Musa troglodytarum L. genome provides insights into the mechanism of non-climacteric behaviour and enrichment of carotenoids.</title>
        <authorList>
            <person name="Wang J."/>
        </authorList>
    </citation>
    <scope>NUCLEOTIDE SEQUENCE</scope>
    <source>
        <tissue evidence="1">Leaf</tissue>
    </source>
</reference>
<sequence length="200" mass="22125">MLDLGGNALESSANELNLQSSNQHPVPEALLESSYGAHCDTQKYLENGSVQEQADRPTRSSHRHSEFLESGISLVVRDGGIFRFQLEDPILECFLALEASVSLFSGGKLRFWRASNSKIEEEAVRLVKTPKCRVVRKGTVVSTLTVVHLWFPEEPSSFPPPDLVPLLGAHSWKWLVVATVFSIFESLAHPSRNLGLSSKV</sequence>
<proteinExistence type="predicted"/>
<dbReference type="Proteomes" id="UP001055439">
    <property type="component" value="Chromosome 4"/>
</dbReference>
<gene>
    <name evidence="1" type="ORF">MUK42_08085</name>
</gene>
<dbReference type="EMBL" id="CP097506">
    <property type="protein sequence ID" value="URD96117.1"/>
    <property type="molecule type" value="Genomic_DNA"/>
</dbReference>
<name>A0A9E7FL61_9LILI</name>
<dbReference type="OrthoDB" id="10530560at2759"/>